<feature type="domain" description="WxL" evidence="2">
    <location>
        <begin position="31"/>
        <end position="247"/>
    </location>
</feature>
<reference evidence="4" key="2">
    <citation type="submission" date="2017-05" db="EMBL/GenBank/DDBJ databases">
        <authorList>
            <consortium name="The Broad Institute Genomics Platform"/>
            <consortium name="The Broad Institute Genomic Center for Infectious Diseases"/>
            <person name="Earl A."/>
            <person name="Manson A."/>
            <person name="Schwartman J."/>
            <person name="Gilmore M."/>
            <person name="Abouelleil A."/>
            <person name="Cao P."/>
            <person name="Chapman S."/>
            <person name="Cusick C."/>
            <person name="Shea T."/>
            <person name="Young S."/>
            <person name="Neafsey D."/>
            <person name="Nusbaum C."/>
            <person name="Birren B."/>
        </authorList>
    </citation>
    <scope>NUCLEOTIDE SEQUENCE</scope>
    <source>
        <strain evidence="4">9E7_DIV0242</strain>
    </source>
</reference>
<evidence type="ECO:0000313" key="5">
    <source>
        <dbReference type="Proteomes" id="UP000195141"/>
    </source>
</evidence>
<keyword evidence="1" id="KW-0732">Signal</keyword>
<gene>
    <name evidence="3" type="ORF">A5888_001806</name>
    <name evidence="4" type="ORF">A5888_003049</name>
</gene>
<dbReference type="InterPro" id="IPR027994">
    <property type="entry name" value="WxL_dom"/>
</dbReference>
<dbReference type="RefSeq" id="WP_086348862.1">
    <property type="nucleotide sequence ID" value="NZ_CP147247.1"/>
</dbReference>
<reference evidence="4" key="3">
    <citation type="submission" date="2024-03" db="EMBL/GenBank/DDBJ databases">
        <title>The Genome Sequence of Enterococcus sp. DIV0242b.</title>
        <authorList>
            <consortium name="The Broad Institute Genomics Platform"/>
            <consortium name="The Broad Institute Microbial Omics Core"/>
            <consortium name="The Broad Institute Genomic Center for Infectious Diseases"/>
            <person name="Earl A."/>
            <person name="Manson A."/>
            <person name="Gilmore M."/>
            <person name="Schwartman J."/>
            <person name="Shea T."/>
            <person name="Abouelleil A."/>
            <person name="Cao P."/>
            <person name="Chapman S."/>
            <person name="Cusick C."/>
            <person name="Young S."/>
            <person name="Neafsey D."/>
            <person name="Nusbaum C."/>
            <person name="Birren B."/>
        </authorList>
    </citation>
    <scope>NUCLEOTIDE SEQUENCE</scope>
    <source>
        <strain evidence="4">9E7_DIV0242</strain>
    </source>
</reference>
<dbReference type="EMBL" id="NGMM01000002">
    <property type="protein sequence ID" value="OTP17668.1"/>
    <property type="molecule type" value="Genomic_DNA"/>
</dbReference>
<dbReference type="Proteomes" id="UP000195141">
    <property type="component" value="Chromosome"/>
</dbReference>
<keyword evidence="5" id="KW-1185">Reference proteome</keyword>
<name>A0A242KA62_9ENTE</name>
<evidence type="ECO:0000259" key="2">
    <source>
        <dbReference type="Pfam" id="PF13731"/>
    </source>
</evidence>
<reference evidence="3" key="1">
    <citation type="submission" date="2017-05" db="EMBL/GenBank/DDBJ databases">
        <title>The Genome Sequence of Enterococcus sp. 9E7_DIV0242.</title>
        <authorList>
            <consortium name="The Broad Institute Genomics Platform"/>
            <consortium name="The Broad Institute Genomic Center for Infectious Diseases"/>
            <person name="Earl A."/>
            <person name="Manson A."/>
            <person name="Schwartman J."/>
            <person name="Gilmore M."/>
            <person name="Abouelleil A."/>
            <person name="Cao P."/>
            <person name="Chapman S."/>
            <person name="Cusick C."/>
            <person name="Shea T."/>
            <person name="Young S."/>
            <person name="Neafsey D."/>
            <person name="Nusbaum C."/>
            <person name="Birren B."/>
        </authorList>
    </citation>
    <scope>NUCLEOTIDE SEQUENCE [LARGE SCALE GENOMIC DNA]</scope>
    <source>
        <strain evidence="3">9E7_DIV0242</strain>
    </source>
</reference>
<accession>A0A242KA62</accession>
<dbReference type="Pfam" id="PF13731">
    <property type="entry name" value="WxL"/>
    <property type="match status" value="1"/>
</dbReference>
<dbReference type="EMBL" id="CP147247">
    <property type="protein sequence ID" value="WYJ91281.1"/>
    <property type="molecule type" value="Genomic_DNA"/>
</dbReference>
<feature type="chain" id="PRO_5044064325" description="WxL domain-containing protein" evidence="1">
    <location>
        <begin position="29"/>
        <end position="248"/>
    </location>
</feature>
<protein>
    <recommendedName>
        <fullName evidence="2">WxL domain-containing protein</fullName>
    </recommendedName>
</protein>
<feature type="signal peptide" evidence="1">
    <location>
        <begin position="1"/>
        <end position="28"/>
    </location>
</feature>
<proteinExistence type="predicted"/>
<dbReference type="AlphaFoldDB" id="A0A242KA62"/>
<evidence type="ECO:0000313" key="3">
    <source>
        <dbReference type="EMBL" id="OTP17668.1"/>
    </source>
</evidence>
<evidence type="ECO:0000256" key="1">
    <source>
        <dbReference type="SAM" id="SignalP"/>
    </source>
</evidence>
<evidence type="ECO:0000313" key="4">
    <source>
        <dbReference type="EMBL" id="WYJ91281.1"/>
    </source>
</evidence>
<sequence length="248" mass="25813">MKLAHKLCGAALVAVAGVALTVPNTTKAAEDSKTGTGHVAFTSTTNTDLIDPGSSSGTIITDSSITDPGEFGMRFVTPLEFGSHDALTSSARADYPVELYTANEGNADEFDVQNFVAFQDFRPAQDHSYKLSAAITQQFQSTAGTFLKGADITYNNLWVSNNGADTALNPAGVAPGAVALEGSDDATPGNSVAFITNTATDGKGYGKYELNFGTKDNGTDSVTLSIPTTTVKNGDYNAVVTWTLSDTI</sequence>
<organism evidence="3">
    <name type="scientific">Candidatus Enterococcus clewellii</name>
    <dbReference type="NCBI Taxonomy" id="1834193"/>
    <lineage>
        <taxon>Bacteria</taxon>
        <taxon>Bacillati</taxon>
        <taxon>Bacillota</taxon>
        <taxon>Bacilli</taxon>
        <taxon>Lactobacillales</taxon>
        <taxon>Enterococcaceae</taxon>
        <taxon>Enterococcus</taxon>
    </lineage>
</organism>
<dbReference type="OrthoDB" id="2194859at2"/>